<dbReference type="PANTHER" id="PTHR43392:SF2">
    <property type="entry name" value="AAA-TYPE ATPASE FAMILY PROTEIN _ ANKYRIN REPEAT FAMILY PROTEIN"/>
    <property type="match status" value="1"/>
</dbReference>
<evidence type="ECO:0000313" key="1">
    <source>
        <dbReference type="EMBL" id="KAK1290516.1"/>
    </source>
</evidence>
<dbReference type="AlphaFoldDB" id="A0AAV9CNJ9"/>
<evidence type="ECO:0000313" key="2">
    <source>
        <dbReference type="Proteomes" id="UP001180020"/>
    </source>
</evidence>
<dbReference type="Proteomes" id="UP001180020">
    <property type="component" value="Unassembled WGS sequence"/>
</dbReference>
<sequence length="98" mass="11122">MTPLNHLAQGPNNEKLKELLHQHLEDRRKRKAIEACSETKAKMAELEQTLTGLVRLPDLKLQLQKWARGMLLDEKQRALDLGGRLLESSLQEGAASRN</sequence>
<reference evidence="1" key="2">
    <citation type="submission" date="2023-06" db="EMBL/GenBank/DDBJ databases">
        <authorList>
            <person name="Ma L."/>
            <person name="Liu K.-W."/>
            <person name="Li Z."/>
            <person name="Hsiao Y.-Y."/>
            <person name="Qi Y."/>
            <person name="Fu T."/>
            <person name="Tang G."/>
            <person name="Zhang D."/>
            <person name="Sun W.-H."/>
            <person name="Liu D.-K."/>
            <person name="Li Y."/>
            <person name="Chen G.-Z."/>
            <person name="Liu X.-D."/>
            <person name="Liao X.-Y."/>
            <person name="Jiang Y.-T."/>
            <person name="Yu X."/>
            <person name="Hao Y."/>
            <person name="Huang J."/>
            <person name="Zhao X.-W."/>
            <person name="Ke S."/>
            <person name="Chen Y.-Y."/>
            <person name="Wu W.-L."/>
            <person name="Hsu J.-L."/>
            <person name="Lin Y.-F."/>
            <person name="Huang M.-D."/>
            <person name="Li C.-Y."/>
            <person name="Huang L."/>
            <person name="Wang Z.-W."/>
            <person name="Zhao X."/>
            <person name="Zhong W.-Y."/>
            <person name="Peng D.-H."/>
            <person name="Ahmad S."/>
            <person name="Lan S."/>
            <person name="Zhang J.-S."/>
            <person name="Tsai W.-C."/>
            <person name="Van De Peer Y."/>
            <person name="Liu Z.-J."/>
        </authorList>
    </citation>
    <scope>NUCLEOTIDE SEQUENCE</scope>
    <source>
        <strain evidence="1">CP</strain>
        <tissue evidence="1">Leaves</tissue>
    </source>
</reference>
<comment type="caution">
    <text evidence="1">The sequence shown here is derived from an EMBL/GenBank/DDBJ whole genome shotgun (WGS) entry which is preliminary data.</text>
</comment>
<dbReference type="InterPro" id="IPR050773">
    <property type="entry name" value="CbxX/CfxQ_RuBisCO_ESX"/>
</dbReference>
<keyword evidence="2" id="KW-1185">Reference proteome</keyword>
<dbReference type="PANTHER" id="PTHR43392">
    <property type="entry name" value="AAA-TYPE ATPASE FAMILY PROTEIN / ANKYRIN REPEAT FAMILY PROTEIN"/>
    <property type="match status" value="1"/>
</dbReference>
<dbReference type="EMBL" id="JAUJYO010000018">
    <property type="protein sequence ID" value="KAK1290516.1"/>
    <property type="molecule type" value="Genomic_DNA"/>
</dbReference>
<gene>
    <name evidence="1" type="ORF">QJS10_CPB18g01176</name>
</gene>
<protein>
    <submittedName>
        <fullName evidence="1">Uncharacterized protein</fullName>
    </submittedName>
</protein>
<accession>A0AAV9CNJ9</accession>
<dbReference type="GO" id="GO:0016887">
    <property type="term" value="F:ATP hydrolysis activity"/>
    <property type="evidence" value="ECO:0007669"/>
    <property type="project" value="TreeGrafter"/>
</dbReference>
<proteinExistence type="predicted"/>
<reference evidence="1" key="1">
    <citation type="journal article" date="2023" name="Nat. Commun.">
        <title>Diploid and tetraploid genomes of Acorus and the evolution of monocots.</title>
        <authorList>
            <person name="Ma L."/>
            <person name="Liu K.W."/>
            <person name="Li Z."/>
            <person name="Hsiao Y.Y."/>
            <person name="Qi Y."/>
            <person name="Fu T."/>
            <person name="Tang G.D."/>
            <person name="Zhang D."/>
            <person name="Sun W.H."/>
            <person name="Liu D.K."/>
            <person name="Li Y."/>
            <person name="Chen G.Z."/>
            <person name="Liu X.D."/>
            <person name="Liao X.Y."/>
            <person name="Jiang Y.T."/>
            <person name="Yu X."/>
            <person name="Hao Y."/>
            <person name="Huang J."/>
            <person name="Zhao X.W."/>
            <person name="Ke S."/>
            <person name="Chen Y.Y."/>
            <person name="Wu W.L."/>
            <person name="Hsu J.L."/>
            <person name="Lin Y.F."/>
            <person name="Huang M.D."/>
            <person name="Li C.Y."/>
            <person name="Huang L."/>
            <person name="Wang Z.W."/>
            <person name="Zhao X."/>
            <person name="Zhong W.Y."/>
            <person name="Peng D.H."/>
            <person name="Ahmad S."/>
            <person name="Lan S."/>
            <person name="Zhang J.S."/>
            <person name="Tsai W.C."/>
            <person name="Van de Peer Y."/>
            <person name="Liu Z.J."/>
        </authorList>
    </citation>
    <scope>NUCLEOTIDE SEQUENCE</scope>
    <source>
        <strain evidence="1">CP</strain>
    </source>
</reference>
<name>A0AAV9CNJ9_ACOCL</name>
<organism evidence="1 2">
    <name type="scientific">Acorus calamus</name>
    <name type="common">Sweet flag</name>
    <dbReference type="NCBI Taxonomy" id="4465"/>
    <lineage>
        <taxon>Eukaryota</taxon>
        <taxon>Viridiplantae</taxon>
        <taxon>Streptophyta</taxon>
        <taxon>Embryophyta</taxon>
        <taxon>Tracheophyta</taxon>
        <taxon>Spermatophyta</taxon>
        <taxon>Magnoliopsida</taxon>
        <taxon>Liliopsida</taxon>
        <taxon>Acoraceae</taxon>
        <taxon>Acorus</taxon>
    </lineage>
</organism>